<keyword evidence="3" id="KW-1185">Reference proteome</keyword>
<dbReference type="InterPro" id="IPR027843">
    <property type="entry name" value="DUF4440"/>
</dbReference>
<name>A0A7X2IPS4_9BURK</name>
<protein>
    <submittedName>
        <fullName evidence="2">DUF4440 domain-containing protein</fullName>
    </submittedName>
</protein>
<organism evidence="2 3">
    <name type="scientific">Pseudoduganella rivuli</name>
    <dbReference type="NCBI Taxonomy" id="2666085"/>
    <lineage>
        <taxon>Bacteria</taxon>
        <taxon>Pseudomonadati</taxon>
        <taxon>Pseudomonadota</taxon>
        <taxon>Betaproteobacteria</taxon>
        <taxon>Burkholderiales</taxon>
        <taxon>Oxalobacteraceae</taxon>
        <taxon>Telluria group</taxon>
        <taxon>Pseudoduganella</taxon>
    </lineage>
</organism>
<evidence type="ECO:0000259" key="1">
    <source>
        <dbReference type="Pfam" id="PF14534"/>
    </source>
</evidence>
<gene>
    <name evidence="2" type="ORF">GJ700_18860</name>
</gene>
<dbReference type="EMBL" id="WKJJ01000011">
    <property type="protein sequence ID" value="MRV73775.1"/>
    <property type="molecule type" value="Genomic_DNA"/>
</dbReference>
<evidence type="ECO:0000313" key="2">
    <source>
        <dbReference type="EMBL" id="MRV73775.1"/>
    </source>
</evidence>
<dbReference type="Gene3D" id="3.10.450.50">
    <property type="match status" value="1"/>
</dbReference>
<comment type="caution">
    <text evidence="2">The sequence shown here is derived from an EMBL/GenBank/DDBJ whole genome shotgun (WGS) entry which is preliminary data.</text>
</comment>
<proteinExistence type="predicted"/>
<dbReference type="SUPFAM" id="SSF54427">
    <property type="entry name" value="NTF2-like"/>
    <property type="match status" value="1"/>
</dbReference>
<dbReference type="InterPro" id="IPR032710">
    <property type="entry name" value="NTF2-like_dom_sf"/>
</dbReference>
<dbReference type="Pfam" id="PF14534">
    <property type="entry name" value="DUF4440"/>
    <property type="match status" value="1"/>
</dbReference>
<dbReference type="Proteomes" id="UP000446768">
    <property type="component" value="Unassembled WGS sequence"/>
</dbReference>
<accession>A0A7X2IPS4</accession>
<feature type="domain" description="DUF4440" evidence="1">
    <location>
        <begin position="29"/>
        <end position="136"/>
    </location>
</feature>
<dbReference type="AlphaFoldDB" id="A0A7X2IPS4"/>
<evidence type="ECO:0000313" key="3">
    <source>
        <dbReference type="Proteomes" id="UP000446768"/>
    </source>
</evidence>
<sequence length="149" mass="15986">MPMAAIQTLDFTCGGSAPYHRAMNTVEELLACEAARARALVERDYGTLAALLADDLLHVHSTGQVHCKDAYLAYVRGPLAFLSVERHGLKVTMLGKAALMTGAMSNVMQPPGPVAPVTVQSHVVQLWTASSTGWRLAVFQATRLPPMAQ</sequence>
<reference evidence="2 3" key="1">
    <citation type="submission" date="2019-11" db="EMBL/GenBank/DDBJ databases">
        <title>Novel species isolated from a subtropical stream in China.</title>
        <authorList>
            <person name="Lu H."/>
        </authorList>
    </citation>
    <scope>NUCLEOTIDE SEQUENCE [LARGE SCALE GENOMIC DNA]</scope>
    <source>
        <strain evidence="2 3">FT92W</strain>
    </source>
</reference>